<protein>
    <submittedName>
        <fullName evidence="3">7084_t:CDS:1</fullName>
    </submittedName>
</protein>
<gene>
    <name evidence="3" type="ORF">DEBURN_LOCUS5315</name>
</gene>
<feature type="chain" id="PRO_5040420308" evidence="2">
    <location>
        <begin position="23"/>
        <end position="84"/>
    </location>
</feature>
<evidence type="ECO:0000313" key="4">
    <source>
        <dbReference type="Proteomes" id="UP000789706"/>
    </source>
</evidence>
<dbReference type="Proteomes" id="UP000789706">
    <property type="component" value="Unassembled WGS sequence"/>
</dbReference>
<evidence type="ECO:0000256" key="1">
    <source>
        <dbReference type="SAM" id="MobiDB-lite"/>
    </source>
</evidence>
<feature type="signal peptide" evidence="2">
    <location>
        <begin position="1"/>
        <end position="22"/>
    </location>
</feature>
<keyword evidence="2" id="KW-0732">Signal</keyword>
<accession>A0A9N9A0V0</accession>
<dbReference type="AlphaFoldDB" id="A0A9N9A0V0"/>
<name>A0A9N9A0V0_9GLOM</name>
<keyword evidence="4" id="KW-1185">Reference proteome</keyword>
<sequence>MFVTFTLTALAVLTVLAPAIMASIENNNVIKKQKNQQNNQNNENADENLETNNVLQPPVNLAAMLPITKLTSSGYTEDERLQRT</sequence>
<feature type="compositionally biased region" description="Low complexity" evidence="1">
    <location>
        <begin position="33"/>
        <end position="43"/>
    </location>
</feature>
<dbReference type="EMBL" id="CAJVPK010000465">
    <property type="protein sequence ID" value="CAG8513851.1"/>
    <property type="molecule type" value="Genomic_DNA"/>
</dbReference>
<organism evidence="3 4">
    <name type="scientific">Diversispora eburnea</name>
    <dbReference type="NCBI Taxonomy" id="1213867"/>
    <lineage>
        <taxon>Eukaryota</taxon>
        <taxon>Fungi</taxon>
        <taxon>Fungi incertae sedis</taxon>
        <taxon>Mucoromycota</taxon>
        <taxon>Glomeromycotina</taxon>
        <taxon>Glomeromycetes</taxon>
        <taxon>Diversisporales</taxon>
        <taxon>Diversisporaceae</taxon>
        <taxon>Diversispora</taxon>
    </lineage>
</organism>
<evidence type="ECO:0000313" key="3">
    <source>
        <dbReference type="EMBL" id="CAG8513851.1"/>
    </source>
</evidence>
<evidence type="ECO:0000256" key="2">
    <source>
        <dbReference type="SAM" id="SignalP"/>
    </source>
</evidence>
<proteinExistence type="predicted"/>
<comment type="caution">
    <text evidence="3">The sequence shown here is derived from an EMBL/GenBank/DDBJ whole genome shotgun (WGS) entry which is preliminary data.</text>
</comment>
<reference evidence="3" key="1">
    <citation type="submission" date="2021-06" db="EMBL/GenBank/DDBJ databases">
        <authorList>
            <person name="Kallberg Y."/>
            <person name="Tangrot J."/>
            <person name="Rosling A."/>
        </authorList>
    </citation>
    <scope>NUCLEOTIDE SEQUENCE</scope>
    <source>
        <strain evidence="3">AZ414A</strain>
    </source>
</reference>
<feature type="region of interest" description="Disordered" evidence="1">
    <location>
        <begin position="33"/>
        <end position="55"/>
    </location>
</feature>